<evidence type="ECO:0000256" key="10">
    <source>
        <dbReference type="ARBA" id="ARBA00048975"/>
    </source>
</evidence>
<dbReference type="EMBL" id="CP016268">
    <property type="protein sequence ID" value="ANO53082.1"/>
    <property type="molecule type" value="Genomic_DNA"/>
</dbReference>
<dbReference type="SUPFAM" id="SSF53756">
    <property type="entry name" value="UDP-Glycosyltransferase/glycogen phosphorylase"/>
    <property type="match status" value="1"/>
</dbReference>
<comment type="function">
    <text evidence="1 11">Condensation of UDP-2,3-diacylglucosamine and 2,3-diacylglucosamine-1-phosphate to form lipid A disaccharide, a precursor of lipid A, a phosphorylated glycolipid that anchors the lipopolysaccharide to the outer membrane of the cell.</text>
</comment>
<comment type="pathway">
    <text evidence="11">Bacterial outer membrane biogenesis; LPS lipid A biosynthesis.</text>
</comment>
<dbReference type="STRING" id="1548547.BA177_07615"/>
<evidence type="ECO:0000256" key="11">
    <source>
        <dbReference type="HAMAP-Rule" id="MF_00392"/>
    </source>
</evidence>
<keyword evidence="7 11" id="KW-0328">Glycosyltransferase</keyword>
<evidence type="ECO:0000313" key="13">
    <source>
        <dbReference type="Proteomes" id="UP000092695"/>
    </source>
</evidence>
<dbReference type="GO" id="GO:0016020">
    <property type="term" value="C:membrane"/>
    <property type="evidence" value="ECO:0007669"/>
    <property type="project" value="GOC"/>
</dbReference>
<evidence type="ECO:0000256" key="6">
    <source>
        <dbReference type="ARBA" id="ARBA00022556"/>
    </source>
</evidence>
<evidence type="ECO:0000256" key="4">
    <source>
        <dbReference type="ARBA" id="ARBA00020902"/>
    </source>
</evidence>
<dbReference type="NCBIfam" id="TIGR00215">
    <property type="entry name" value="lpxB"/>
    <property type="match status" value="1"/>
</dbReference>
<evidence type="ECO:0000256" key="2">
    <source>
        <dbReference type="ARBA" id="ARBA00007868"/>
    </source>
</evidence>
<keyword evidence="13" id="KW-1185">Reference proteome</keyword>
<evidence type="ECO:0000256" key="9">
    <source>
        <dbReference type="ARBA" id="ARBA00023098"/>
    </source>
</evidence>
<evidence type="ECO:0000256" key="7">
    <source>
        <dbReference type="ARBA" id="ARBA00022676"/>
    </source>
</evidence>
<keyword evidence="8 11" id="KW-0808">Transferase</keyword>
<reference evidence="12 13" key="1">
    <citation type="submission" date="2016-06" db="EMBL/GenBank/DDBJ databases">
        <title>Complete genome sequence of a deep-branching marine Gamma Proteobacterium Woeseia oceani type strain XK5.</title>
        <authorList>
            <person name="Mu D."/>
            <person name="Du Z."/>
        </authorList>
    </citation>
    <scope>NUCLEOTIDE SEQUENCE [LARGE SCALE GENOMIC DNA]</scope>
    <source>
        <strain evidence="12 13">XK5</strain>
    </source>
</reference>
<dbReference type="AlphaFoldDB" id="A0A193LKP1"/>
<keyword evidence="9 11" id="KW-0443">Lipid metabolism</keyword>
<keyword evidence="6 11" id="KW-0441">Lipid A biosynthesis</keyword>
<dbReference type="GO" id="GO:0009245">
    <property type="term" value="P:lipid A biosynthetic process"/>
    <property type="evidence" value="ECO:0007669"/>
    <property type="project" value="UniProtKB-UniRule"/>
</dbReference>
<dbReference type="KEGG" id="woc:BA177_07615"/>
<dbReference type="PANTHER" id="PTHR30372:SF4">
    <property type="entry name" value="LIPID-A-DISACCHARIDE SYNTHASE, MITOCHONDRIAL-RELATED"/>
    <property type="match status" value="1"/>
</dbReference>
<sequence>MAASSARAKSLRIGLVAGEASGDLLGAGLIEALRQHVPDIQCEGVAGTAMQMAGCNAFGESDALAVMGLIEPIRHIPRLLRLRRNLVRHWTANPPDVFVGIDAPDFNLGLEKQLKDLGVPTVHYVSPSVWAWRQRRVHKIGRATNNVLCVLPFEPDFYAQHGIAATFVGHPLADRLPRETDAKAVRQELGIRATRVVTIMPGSRMSEVTRLGPVFLQACQRLLARYDDIAFVTPMASEATRAMFTEQLTAMGLNAHFTLLDQGSESAIIAGDVVLLASGTAALESALLCRPTIAAYRLAPLSYFLAKVLRLVKVKYFTLPNHLTDEPLVPEFLQGGATPQALGDAVSSLLDNDAERVRIQQVFAGLRDQLACGASEQAAEAVLTLAKQSAATA</sequence>
<dbReference type="HAMAP" id="MF_00392">
    <property type="entry name" value="LpxB"/>
    <property type="match status" value="1"/>
</dbReference>
<name>A0A193LKP1_9GAMM</name>
<evidence type="ECO:0000256" key="5">
    <source>
        <dbReference type="ARBA" id="ARBA00022516"/>
    </source>
</evidence>
<protein>
    <recommendedName>
        <fullName evidence="4 11">Lipid-A-disaccharide synthase</fullName>
        <ecNumber evidence="3 11">2.4.1.182</ecNumber>
    </recommendedName>
</protein>
<organism evidence="12 13">
    <name type="scientific">Woeseia oceani</name>
    <dbReference type="NCBI Taxonomy" id="1548547"/>
    <lineage>
        <taxon>Bacteria</taxon>
        <taxon>Pseudomonadati</taxon>
        <taxon>Pseudomonadota</taxon>
        <taxon>Gammaproteobacteria</taxon>
        <taxon>Woeseiales</taxon>
        <taxon>Woeseiaceae</taxon>
        <taxon>Woeseia</taxon>
    </lineage>
</organism>
<evidence type="ECO:0000256" key="3">
    <source>
        <dbReference type="ARBA" id="ARBA00012687"/>
    </source>
</evidence>
<dbReference type="Proteomes" id="UP000092695">
    <property type="component" value="Chromosome"/>
</dbReference>
<comment type="similarity">
    <text evidence="2 11">Belongs to the LpxB family.</text>
</comment>
<dbReference type="Pfam" id="PF02684">
    <property type="entry name" value="LpxB"/>
    <property type="match status" value="1"/>
</dbReference>
<evidence type="ECO:0000256" key="1">
    <source>
        <dbReference type="ARBA" id="ARBA00002056"/>
    </source>
</evidence>
<keyword evidence="5 11" id="KW-0444">Lipid biosynthesis</keyword>
<dbReference type="InterPro" id="IPR003835">
    <property type="entry name" value="Glyco_trans_19"/>
</dbReference>
<dbReference type="PANTHER" id="PTHR30372">
    <property type="entry name" value="LIPID-A-DISACCHARIDE SYNTHASE"/>
    <property type="match status" value="1"/>
</dbReference>
<comment type="catalytic activity">
    <reaction evidence="10 11">
        <text>a lipid X + a UDP-2-N,3-O-bis[(3R)-3-hydroxyacyl]-alpha-D-glucosamine = a lipid A disaccharide + UDP + H(+)</text>
        <dbReference type="Rhea" id="RHEA:67828"/>
        <dbReference type="ChEBI" id="CHEBI:15378"/>
        <dbReference type="ChEBI" id="CHEBI:58223"/>
        <dbReference type="ChEBI" id="CHEBI:137748"/>
        <dbReference type="ChEBI" id="CHEBI:176338"/>
        <dbReference type="ChEBI" id="CHEBI:176343"/>
        <dbReference type="EC" id="2.4.1.182"/>
    </reaction>
</comment>
<evidence type="ECO:0000256" key="8">
    <source>
        <dbReference type="ARBA" id="ARBA00022679"/>
    </source>
</evidence>
<dbReference type="EC" id="2.4.1.182" evidence="3 11"/>
<gene>
    <name evidence="11" type="primary">lpxB</name>
    <name evidence="12" type="ORF">BA177_07615</name>
</gene>
<dbReference type="GO" id="GO:0005543">
    <property type="term" value="F:phospholipid binding"/>
    <property type="evidence" value="ECO:0007669"/>
    <property type="project" value="TreeGrafter"/>
</dbReference>
<dbReference type="UniPathway" id="UPA00973"/>
<evidence type="ECO:0000313" key="12">
    <source>
        <dbReference type="EMBL" id="ANO53082.1"/>
    </source>
</evidence>
<dbReference type="GO" id="GO:0008915">
    <property type="term" value="F:lipid-A-disaccharide synthase activity"/>
    <property type="evidence" value="ECO:0007669"/>
    <property type="project" value="UniProtKB-UniRule"/>
</dbReference>
<accession>A0A193LKP1</accession>
<proteinExistence type="inferred from homology"/>